<comment type="catalytic activity">
    <reaction evidence="9">
        <text>(sulfur carrier)-H + L-cysteine = (sulfur carrier)-SH + L-alanine</text>
        <dbReference type="Rhea" id="RHEA:43892"/>
        <dbReference type="Rhea" id="RHEA-COMP:14737"/>
        <dbReference type="Rhea" id="RHEA-COMP:14739"/>
        <dbReference type="ChEBI" id="CHEBI:29917"/>
        <dbReference type="ChEBI" id="CHEBI:35235"/>
        <dbReference type="ChEBI" id="CHEBI:57972"/>
        <dbReference type="ChEBI" id="CHEBI:64428"/>
        <dbReference type="EC" id="2.8.1.7"/>
    </reaction>
</comment>
<evidence type="ECO:0000256" key="3">
    <source>
        <dbReference type="ARBA" id="ARBA00012239"/>
    </source>
</evidence>
<proteinExistence type="inferred from homology"/>
<evidence type="ECO:0000259" key="11">
    <source>
        <dbReference type="Pfam" id="PF00266"/>
    </source>
</evidence>
<evidence type="ECO:0000313" key="12">
    <source>
        <dbReference type="EMBL" id="MBK8892098.1"/>
    </source>
</evidence>
<accession>A0A9D7QMS1</accession>
<dbReference type="InterPro" id="IPR016454">
    <property type="entry name" value="Cysteine_dSase"/>
</dbReference>
<evidence type="ECO:0000256" key="9">
    <source>
        <dbReference type="ARBA" id="ARBA00050776"/>
    </source>
</evidence>
<dbReference type="Pfam" id="PF00266">
    <property type="entry name" value="Aminotran_5"/>
    <property type="match status" value="1"/>
</dbReference>
<dbReference type="GO" id="GO:0031071">
    <property type="term" value="F:cysteine desulfurase activity"/>
    <property type="evidence" value="ECO:0007669"/>
    <property type="project" value="UniProtKB-EC"/>
</dbReference>
<dbReference type="GO" id="GO:0046872">
    <property type="term" value="F:metal ion binding"/>
    <property type="evidence" value="ECO:0007669"/>
    <property type="project" value="UniProtKB-KW"/>
</dbReference>
<comment type="cofactor">
    <cofactor evidence="1 10">
        <name>pyridoxal 5'-phosphate</name>
        <dbReference type="ChEBI" id="CHEBI:597326"/>
    </cofactor>
</comment>
<dbReference type="GO" id="GO:0051536">
    <property type="term" value="F:iron-sulfur cluster binding"/>
    <property type="evidence" value="ECO:0007669"/>
    <property type="project" value="UniProtKB-KW"/>
</dbReference>
<dbReference type="Proteomes" id="UP000808146">
    <property type="component" value="Unassembled WGS sequence"/>
</dbReference>
<protein>
    <recommendedName>
        <fullName evidence="3">cysteine desulfurase</fullName>
        <ecNumber evidence="3">2.8.1.7</ecNumber>
    </recommendedName>
</protein>
<dbReference type="InterPro" id="IPR015421">
    <property type="entry name" value="PyrdxlP-dep_Trfase_major"/>
</dbReference>
<dbReference type="Gene3D" id="3.90.1150.10">
    <property type="entry name" value="Aspartate Aminotransferase, domain 1"/>
    <property type="match status" value="1"/>
</dbReference>
<evidence type="ECO:0000256" key="10">
    <source>
        <dbReference type="RuleBase" id="RU004504"/>
    </source>
</evidence>
<comment type="caution">
    <text evidence="12">The sequence shown here is derived from an EMBL/GenBank/DDBJ whole genome shotgun (WGS) entry which is preliminary data.</text>
</comment>
<comment type="similarity">
    <text evidence="2">Belongs to the class-V pyridoxal-phosphate-dependent aminotransferase family. NifS/IscS subfamily.</text>
</comment>
<keyword evidence="4" id="KW-0808">Transferase</keyword>
<keyword evidence="6" id="KW-0663">Pyridoxal phosphate</keyword>
<evidence type="ECO:0000256" key="7">
    <source>
        <dbReference type="ARBA" id="ARBA00023004"/>
    </source>
</evidence>
<name>A0A9D7QMS1_9RHOO</name>
<dbReference type="PANTHER" id="PTHR11601">
    <property type="entry name" value="CYSTEINE DESULFURYLASE FAMILY MEMBER"/>
    <property type="match status" value="1"/>
</dbReference>
<feature type="domain" description="Aminotransferase class V" evidence="11">
    <location>
        <begin position="5"/>
        <end position="366"/>
    </location>
</feature>
<dbReference type="InterPro" id="IPR015422">
    <property type="entry name" value="PyrdxlP-dep_Trfase_small"/>
</dbReference>
<dbReference type="PROSITE" id="PS00595">
    <property type="entry name" value="AA_TRANSFER_CLASS_5"/>
    <property type="match status" value="1"/>
</dbReference>
<evidence type="ECO:0000256" key="4">
    <source>
        <dbReference type="ARBA" id="ARBA00022679"/>
    </source>
</evidence>
<reference evidence="12" key="1">
    <citation type="submission" date="2020-10" db="EMBL/GenBank/DDBJ databases">
        <title>Connecting structure to function with the recovery of over 1000 high-quality activated sludge metagenome-assembled genomes encoding full-length rRNA genes using long-read sequencing.</title>
        <authorList>
            <person name="Singleton C.M."/>
            <person name="Petriglieri F."/>
            <person name="Kristensen J.M."/>
            <person name="Kirkegaard R.H."/>
            <person name="Michaelsen T.Y."/>
            <person name="Andersen M.H."/>
            <person name="Karst S.M."/>
            <person name="Dueholm M.S."/>
            <person name="Nielsen P.H."/>
            <person name="Albertsen M."/>
        </authorList>
    </citation>
    <scope>NUCLEOTIDE SEQUENCE</scope>
    <source>
        <strain evidence="12">OdNE_18-Q3-R46-58_BAT3C.305</strain>
    </source>
</reference>
<sequence length="385" mass="40087">MFNPVYLDHNATTPLDPAVLAAMLPWLESRFGNASSRHEYGRAARHAVDEARQRVAAAVNAHPTEVVFTSGGSEANNLFVKGAAACVRPGVIAVGATEHPCVLKPAAQLVRSGWQIETVAVDASGMVNFDSFSRILVARPRLWSIMTANNETGVIQGISLLATAAKAAGGWFHSDAVQALGKLPLDFRALNAAGVHALTLSAHKASGPKGAAALILDKRVELQPLIAGGGHERGLRSGTENVPAIVGFGVAAELAAERVAELPQRLEWLRERLENGLSGLGARIFAAAAERLPNTTYFAVPDVDGETLVGKLDRAGFAVASGAACSSANPEPSHVLQAMGVTPEVARCAVRVSLGAGNSEAEIDDFINALQVTVGRLQGLTAVAV</sequence>
<dbReference type="EC" id="2.8.1.7" evidence="3"/>
<evidence type="ECO:0000313" key="13">
    <source>
        <dbReference type="Proteomes" id="UP000808146"/>
    </source>
</evidence>
<evidence type="ECO:0000256" key="8">
    <source>
        <dbReference type="ARBA" id="ARBA00023014"/>
    </source>
</evidence>
<dbReference type="EMBL" id="JADKBR010000022">
    <property type="protein sequence ID" value="MBK8892098.1"/>
    <property type="molecule type" value="Genomic_DNA"/>
</dbReference>
<dbReference type="PIRSF" id="PIRSF005572">
    <property type="entry name" value="NifS"/>
    <property type="match status" value="1"/>
</dbReference>
<dbReference type="PANTHER" id="PTHR11601:SF34">
    <property type="entry name" value="CYSTEINE DESULFURASE"/>
    <property type="match status" value="1"/>
</dbReference>
<keyword evidence="8" id="KW-0411">Iron-sulfur</keyword>
<dbReference type="AlphaFoldDB" id="A0A9D7QMS1"/>
<evidence type="ECO:0000256" key="6">
    <source>
        <dbReference type="ARBA" id="ARBA00022898"/>
    </source>
</evidence>
<dbReference type="Gene3D" id="1.10.260.50">
    <property type="match status" value="1"/>
</dbReference>
<dbReference type="Gene3D" id="3.40.640.10">
    <property type="entry name" value="Type I PLP-dependent aspartate aminotransferase-like (Major domain)"/>
    <property type="match status" value="1"/>
</dbReference>
<organism evidence="12 13">
    <name type="scientific">Candidatus Dechloromonas phosphorivorans</name>
    <dbReference type="NCBI Taxonomy" id="2899244"/>
    <lineage>
        <taxon>Bacteria</taxon>
        <taxon>Pseudomonadati</taxon>
        <taxon>Pseudomonadota</taxon>
        <taxon>Betaproteobacteria</taxon>
        <taxon>Rhodocyclales</taxon>
        <taxon>Azonexaceae</taxon>
        <taxon>Dechloromonas</taxon>
    </lineage>
</organism>
<dbReference type="SUPFAM" id="SSF53383">
    <property type="entry name" value="PLP-dependent transferases"/>
    <property type="match status" value="1"/>
</dbReference>
<evidence type="ECO:0000256" key="5">
    <source>
        <dbReference type="ARBA" id="ARBA00022723"/>
    </source>
</evidence>
<dbReference type="InterPro" id="IPR015424">
    <property type="entry name" value="PyrdxlP-dep_Trfase"/>
</dbReference>
<gene>
    <name evidence="12" type="ORF">IPN75_17835</name>
</gene>
<evidence type="ECO:0000256" key="1">
    <source>
        <dbReference type="ARBA" id="ARBA00001933"/>
    </source>
</evidence>
<dbReference type="InterPro" id="IPR020578">
    <property type="entry name" value="Aminotrans_V_PyrdxlP_BS"/>
</dbReference>
<keyword evidence="7" id="KW-0408">Iron</keyword>
<keyword evidence="5" id="KW-0479">Metal-binding</keyword>
<evidence type="ECO:0000256" key="2">
    <source>
        <dbReference type="ARBA" id="ARBA00006490"/>
    </source>
</evidence>
<dbReference type="InterPro" id="IPR000192">
    <property type="entry name" value="Aminotrans_V_dom"/>
</dbReference>